<comment type="caution">
    <text evidence="3">The sequence shown here is derived from an EMBL/GenBank/DDBJ whole genome shotgun (WGS) entry which is preliminary data.</text>
</comment>
<dbReference type="EMBL" id="JACHGW010000005">
    <property type="protein sequence ID" value="MBB6052988.1"/>
    <property type="molecule type" value="Genomic_DNA"/>
</dbReference>
<protein>
    <submittedName>
        <fullName evidence="3">Uncharacterized protein</fullName>
    </submittedName>
</protein>
<feature type="region of interest" description="Disordered" evidence="1">
    <location>
        <begin position="184"/>
        <end position="231"/>
    </location>
</feature>
<evidence type="ECO:0000313" key="3">
    <source>
        <dbReference type="EMBL" id="MBB6052988.1"/>
    </source>
</evidence>
<keyword evidence="4" id="KW-1185">Reference proteome</keyword>
<reference evidence="3 4" key="1">
    <citation type="submission" date="2020-08" db="EMBL/GenBank/DDBJ databases">
        <title>Genomic Encyclopedia of Type Strains, Phase IV (KMG-IV): sequencing the most valuable type-strain genomes for metagenomic binning, comparative biology and taxonomic classification.</title>
        <authorList>
            <person name="Goeker M."/>
        </authorList>
    </citation>
    <scope>NUCLEOTIDE SEQUENCE [LARGE SCALE GENOMIC DNA]</scope>
    <source>
        <strain evidence="3 4">DSM 23562</strain>
    </source>
</reference>
<feature type="transmembrane region" description="Helical" evidence="2">
    <location>
        <begin position="39"/>
        <end position="62"/>
    </location>
</feature>
<dbReference type="Proteomes" id="UP000520814">
    <property type="component" value="Unassembled WGS sequence"/>
</dbReference>
<sequence length="231" mass="25146">MSMNVNVDDAWSPEPELLEAAPRRIVSFDDVPDRNRPNVLVMGGISGLLLVGGFALFGIAITKHSFNAVMGLPLVLAGVAGLVYFPLRLRQHLSRAEHLLTNGAPVMARILSADNLNGDTYARSVKYQVSLPGGDLDHREVNVDDRVLPKRIPSNTTALMDLSSGDVELYIALPFRAVLKSAPRVTTTATTQEPARPVPSEMGTIAVSDAPEIKREKPKDETPQPKRETFE</sequence>
<dbReference type="AlphaFoldDB" id="A0A7W9SV91"/>
<dbReference type="RefSeq" id="WP_184202845.1">
    <property type="nucleotide sequence ID" value="NZ_JACHGW010000005.1"/>
</dbReference>
<keyword evidence="2" id="KW-0812">Transmembrane</keyword>
<gene>
    <name evidence="3" type="ORF">HNQ39_004820</name>
</gene>
<keyword evidence="2" id="KW-1133">Transmembrane helix</keyword>
<name>A0A7W9SV91_ARMRO</name>
<feature type="transmembrane region" description="Helical" evidence="2">
    <location>
        <begin position="68"/>
        <end position="87"/>
    </location>
</feature>
<keyword evidence="2" id="KW-0472">Membrane</keyword>
<proteinExistence type="predicted"/>
<accession>A0A7W9SV91</accession>
<organism evidence="3 4">
    <name type="scientific">Armatimonas rosea</name>
    <dbReference type="NCBI Taxonomy" id="685828"/>
    <lineage>
        <taxon>Bacteria</taxon>
        <taxon>Bacillati</taxon>
        <taxon>Armatimonadota</taxon>
        <taxon>Armatimonadia</taxon>
        <taxon>Armatimonadales</taxon>
        <taxon>Armatimonadaceae</taxon>
        <taxon>Armatimonas</taxon>
    </lineage>
</organism>
<evidence type="ECO:0000313" key="4">
    <source>
        <dbReference type="Proteomes" id="UP000520814"/>
    </source>
</evidence>
<feature type="compositionally biased region" description="Basic and acidic residues" evidence="1">
    <location>
        <begin position="211"/>
        <end position="231"/>
    </location>
</feature>
<feature type="compositionally biased region" description="Polar residues" evidence="1">
    <location>
        <begin position="184"/>
        <end position="193"/>
    </location>
</feature>
<evidence type="ECO:0000256" key="1">
    <source>
        <dbReference type="SAM" id="MobiDB-lite"/>
    </source>
</evidence>
<evidence type="ECO:0000256" key="2">
    <source>
        <dbReference type="SAM" id="Phobius"/>
    </source>
</evidence>